<organism evidence="4 5">
    <name type="scientific">Dillenia turbinata</name>
    <dbReference type="NCBI Taxonomy" id="194707"/>
    <lineage>
        <taxon>Eukaryota</taxon>
        <taxon>Viridiplantae</taxon>
        <taxon>Streptophyta</taxon>
        <taxon>Embryophyta</taxon>
        <taxon>Tracheophyta</taxon>
        <taxon>Spermatophyta</taxon>
        <taxon>Magnoliopsida</taxon>
        <taxon>eudicotyledons</taxon>
        <taxon>Gunneridae</taxon>
        <taxon>Pentapetalae</taxon>
        <taxon>Dilleniales</taxon>
        <taxon>Dilleniaceae</taxon>
        <taxon>Dillenia</taxon>
    </lineage>
</organism>
<dbReference type="Pfam" id="PF14226">
    <property type="entry name" value="DIOX_N"/>
    <property type="match status" value="1"/>
</dbReference>
<evidence type="ECO:0000256" key="1">
    <source>
        <dbReference type="ARBA" id="ARBA00022723"/>
    </source>
</evidence>
<dbReference type="PANTHER" id="PTHR47990">
    <property type="entry name" value="2-OXOGLUTARATE (2OG) AND FE(II)-DEPENDENT OXYGENASE SUPERFAMILY PROTEIN-RELATED"/>
    <property type="match status" value="1"/>
</dbReference>
<keyword evidence="5" id="KW-1185">Reference proteome</keyword>
<feature type="domain" description="Non-haem dioxygenase N-terminal" evidence="3">
    <location>
        <begin position="38"/>
        <end position="124"/>
    </location>
</feature>
<dbReference type="GO" id="GO:0051213">
    <property type="term" value="F:dioxygenase activity"/>
    <property type="evidence" value="ECO:0007669"/>
    <property type="project" value="UniProtKB-KW"/>
</dbReference>
<evidence type="ECO:0000259" key="3">
    <source>
        <dbReference type="Pfam" id="PF14226"/>
    </source>
</evidence>
<keyword evidence="1" id="KW-0479">Metal-binding</keyword>
<dbReference type="InterPro" id="IPR050231">
    <property type="entry name" value="Iron_ascorbate_oxido_reductase"/>
</dbReference>
<dbReference type="Gene3D" id="2.60.120.330">
    <property type="entry name" value="B-lactam Antibiotic, Isopenicillin N Synthase, Chain"/>
    <property type="match status" value="1"/>
</dbReference>
<name>A0AAN8VE57_9MAGN</name>
<reference evidence="4 5" key="1">
    <citation type="submission" date="2023-12" db="EMBL/GenBank/DDBJ databases">
        <title>A high-quality genome assembly for Dillenia turbinata (Dilleniales).</title>
        <authorList>
            <person name="Chanderbali A."/>
        </authorList>
    </citation>
    <scope>NUCLEOTIDE SEQUENCE [LARGE SCALE GENOMIC DNA]</scope>
    <source>
        <strain evidence="4">LSX21</strain>
        <tissue evidence="4">Leaf</tissue>
    </source>
</reference>
<evidence type="ECO:0000313" key="5">
    <source>
        <dbReference type="Proteomes" id="UP001370490"/>
    </source>
</evidence>
<dbReference type="SUPFAM" id="SSF51197">
    <property type="entry name" value="Clavaminate synthase-like"/>
    <property type="match status" value="1"/>
</dbReference>
<evidence type="ECO:0000256" key="2">
    <source>
        <dbReference type="ARBA" id="ARBA00023004"/>
    </source>
</evidence>
<accession>A0AAN8VE57</accession>
<dbReference type="AlphaFoldDB" id="A0AAN8VE57"/>
<keyword evidence="2" id="KW-0408">Iron</keyword>
<evidence type="ECO:0000313" key="4">
    <source>
        <dbReference type="EMBL" id="KAK6931854.1"/>
    </source>
</evidence>
<dbReference type="GO" id="GO:0046872">
    <property type="term" value="F:metal ion binding"/>
    <property type="evidence" value="ECO:0007669"/>
    <property type="project" value="UniProtKB-KW"/>
</dbReference>
<dbReference type="EMBL" id="JBAMMX010000011">
    <property type="protein sequence ID" value="KAK6931854.1"/>
    <property type="molecule type" value="Genomic_DNA"/>
</dbReference>
<dbReference type="InterPro" id="IPR026992">
    <property type="entry name" value="DIOX_N"/>
</dbReference>
<sequence>MGCMTPRKIRTKYRELLKLHSAVQNEHQYGALMEECELPLIDLSCLISAGCKDGNNEKESVACIEAIFQASSEWGFFQVVNHGISPKLLKGMRAEQINLFETSLEKKSTSTNPNQFSWSEAFHVPVTKISEDTCYGEFTSLRDVMQEIAGAMSRSASLLANVLAERLCSQRRPFEEICDESTCFLRLNHYLPLSSVSGDAWISAPYGQRFPDNPVPRSCRWTSAHEGLQMGGCQTYARRSYC</sequence>
<dbReference type="Proteomes" id="UP001370490">
    <property type="component" value="Unassembled WGS sequence"/>
</dbReference>
<protein>
    <submittedName>
        <fullName evidence="4">Non-hem dioxygenase N-terminal domain</fullName>
    </submittedName>
</protein>
<keyword evidence="4" id="KW-0223">Dioxygenase</keyword>
<gene>
    <name evidence="4" type="ORF">RJ641_003647</name>
</gene>
<comment type="caution">
    <text evidence="4">The sequence shown here is derived from an EMBL/GenBank/DDBJ whole genome shotgun (WGS) entry which is preliminary data.</text>
</comment>
<dbReference type="InterPro" id="IPR027443">
    <property type="entry name" value="IPNS-like_sf"/>
</dbReference>
<keyword evidence="4" id="KW-0560">Oxidoreductase</keyword>
<proteinExistence type="predicted"/>